<organism evidence="6 7">
    <name type="scientific">Caerostris extrusa</name>
    <name type="common">Bark spider</name>
    <name type="synonym">Caerostris bankana</name>
    <dbReference type="NCBI Taxonomy" id="172846"/>
    <lineage>
        <taxon>Eukaryota</taxon>
        <taxon>Metazoa</taxon>
        <taxon>Ecdysozoa</taxon>
        <taxon>Arthropoda</taxon>
        <taxon>Chelicerata</taxon>
        <taxon>Arachnida</taxon>
        <taxon>Araneae</taxon>
        <taxon>Araneomorphae</taxon>
        <taxon>Entelegynae</taxon>
        <taxon>Araneoidea</taxon>
        <taxon>Araneidae</taxon>
        <taxon>Caerostris</taxon>
    </lineage>
</organism>
<gene>
    <name evidence="6" type="primary">AVEN_102188_1</name>
    <name evidence="6" type="ORF">CEXT_317851</name>
</gene>
<evidence type="ECO:0000313" key="7">
    <source>
        <dbReference type="Proteomes" id="UP001054945"/>
    </source>
</evidence>
<evidence type="ECO:0000259" key="5">
    <source>
        <dbReference type="PROSITE" id="PS50184"/>
    </source>
</evidence>
<dbReference type="SUPFAM" id="SSF57603">
    <property type="entry name" value="FnI-like domain"/>
    <property type="match status" value="1"/>
</dbReference>
<sequence length="632" mass="70271">MRPTKGIFQCLEIHHIHSTLPENSGLGLALKLARSVIHKRAAFYIANDTMCIVDGEVYRNGDPVPTDDECERCTCRPPGFSCVLRDCDIKPGCKSCVHNNRVYEDGEIIKDLQNACYTCRCHGSSISCTFADCLFRGDCPPEYVPGECCPRYDHCPPLSTTSSSTIFTTPSTTQSSFVQQKEQIFINLTTQHLEKFTAQDTTFTIVEILPSSTTTTTTKAYTEEITTPTEVTVKFTLTDDRVSSIEDFDITTLTTILPVKTTTYKDTTKYVIPTETFGELTTTTQASSSTTFEEESISKIQELTEAKETTTESIFTSTSTEYLDESSETEIDKESTSLDHNTGITSDEEVSEQNKTSTDSDTSSSTVSNESTHIFDGEELQPTEDVEVSRRKLHSSTTYNDNVSTDNSEEMHKFPIVTFSTTESTNEETSSFAGSLHNLSTISALNESTIASQTEQYADLEHETNTSTEFPELNSAITEIFDGEETLSTYKQDKLFSTTNVPASSHQTSSTETLNEIFSFSNTTDSHTSTSNLPAENTNQTFDVLELTESYLITNNEINDFSTKQSTENFEISHTSLSNSPTTGTVNENDALFSETLPESFFSTSPAPLNIVKQQFTTYAEKNRILRRERNH</sequence>
<keyword evidence="3" id="KW-0732">Signal</keyword>
<dbReference type="GO" id="GO:0005576">
    <property type="term" value="C:extracellular region"/>
    <property type="evidence" value="ECO:0007669"/>
    <property type="project" value="UniProtKB-SubCell"/>
</dbReference>
<dbReference type="InterPro" id="IPR001007">
    <property type="entry name" value="VWF_dom"/>
</dbReference>
<feature type="compositionally biased region" description="Low complexity" evidence="4">
    <location>
        <begin position="356"/>
        <end position="372"/>
    </location>
</feature>
<accession>A0AAV4X343</accession>
<evidence type="ECO:0000313" key="6">
    <source>
        <dbReference type="EMBL" id="GIY88349.1"/>
    </source>
</evidence>
<comment type="subcellular location">
    <subcellularLocation>
        <location evidence="1">Secreted</location>
    </subcellularLocation>
</comment>
<evidence type="ECO:0000256" key="3">
    <source>
        <dbReference type="ARBA" id="ARBA00022729"/>
    </source>
</evidence>
<feature type="compositionally biased region" description="Acidic residues" evidence="4">
    <location>
        <begin position="377"/>
        <end position="386"/>
    </location>
</feature>
<comment type="caution">
    <text evidence="6">The sequence shown here is derived from an EMBL/GenBank/DDBJ whole genome shotgun (WGS) entry which is preliminary data.</text>
</comment>
<dbReference type="AlphaFoldDB" id="A0AAV4X343"/>
<evidence type="ECO:0000256" key="2">
    <source>
        <dbReference type="ARBA" id="ARBA00022525"/>
    </source>
</evidence>
<evidence type="ECO:0000256" key="4">
    <source>
        <dbReference type="SAM" id="MobiDB-lite"/>
    </source>
</evidence>
<keyword evidence="2" id="KW-0964">Secreted</keyword>
<dbReference type="Proteomes" id="UP001054945">
    <property type="component" value="Unassembled WGS sequence"/>
</dbReference>
<proteinExistence type="predicted"/>
<dbReference type="PANTHER" id="PTHR46698">
    <property type="entry name" value="CROSSVEINLESS 2"/>
    <property type="match status" value="1"/>
</dbReference>
<name>A0AAV4X343_CAEEX</name>
<dbReference type="PROSITE" id="PS50184">
    <property type="entry name" value="VWFC_2"/>
    <property type="match status" value="1"/>
</dbReference>
<feature type="compositionally biased region" description="Low complexity" evidence="4">
    <location>
        <begin position="311"/>
        <end position="321"/>
    </location>
</feature>
<dbReference type="SMART" id="SM00214">
    <property type="entry name" value="VWC"/>
    <property type="match status" value="1"/>
</dbReference>
<feature type="compositionally biased region" description="Polar residues" evidence="4">
    <location>
        <begin position="395"/>
        <end position="406"/>
    </location>
</feature>
<reference evidence="6 7" key="1">
    <citation type="submission" date="2021-06" db="EMBL/GenBank/DDBJ databases">
        <title>Caerostris extrusa draft genome.</title>
        <authorList>
            <person name="Kono N."/>
            <person name="Arakawa K."/>
        </authorList>
    </citation>
    <scope>NUCLEOTIDE SEQUENCE [LARGE SCALE GENOMIC DNA]</scope>
</reference>
<keyword evidence="7" id="KW-1185">Reference proteome</keyword>
<feature type="region of interest" description="Disordered" evidence="4">
    <location>
        <begin position="308"/>
        <end position="407"/>
    </location>
</feature>
<dbReference type="Pfam" id="PF23334">
    <property type="entry name" value="VWC2L_2nd"/>
    <property type="match status" value="1"/>
</dbReference>
<protein>
    <recommendedName>
        <fullName evidence="5">VWFC domain-containing protein</fullName>
    </recommendedName>
</protein>
<dbReference type="InterPro" id="IPR052424">
    <property type="entry name" value="Kielin_Chordin-BMP_Reg"/>
</dbReference>
<dbReference type="EMBL" id="BPLR01017054">
    <property type="protein sequence ID" value="GIY88349.1"/>
    <property type="molecule type" value="Genomic_DNA"/>
</dbReference>
<dbReference type="PANTHER" id="PTHR46698:SF3">
    <property type="entry name" value="TENECTIN ISOFORM 1-RELATED"/>
    <property type="match status" value="1"/>
</dbReference>
<feature type="domain" description="VWFC" evidence="5">
    <location>
        <begin position="94"/>
        <end position="156"/>
    </location>
</feature>
<evidence type="ECO:0000256" key="1">
    <source>
        <dbReference type="ARBA" id="ARBA00004613"/>
    </source>
</evidence>